<dbReference type="NCBIfam" id="TIGR01167">
    <property type="entry name" value="LPXTG_anchor"/>
    <property type="match status" value="1"/>
</dbReference>
<evidence type="ECO:0000313" key="4">
    <source>
        <dbReference type="Proteomes" id="UP000237061"/>
    </source>
</evidence>
<feature type="transmembrane region" description="Helical" evidence="1">
    <location>
        <begin position="177"/>
        <end position="197"/>
    </location>
</feature>
<keyword evidence="1" id="KW-0472">Membrane</keyword>
<evidence type="ECO:0000256" key="2">
    <source>
        <dbReference type="SAM" id="SignalP"/>
    </source>
</evidence>
<feature type="chain" id="PRO_5038797307" evidence="2">
    <location>
        <begin position="23"/>
        <end position="206"/>
    </location>
</feature>
<gene>
    <name evidence="3" type="ORF">CVS27_03270</name>
</gene>
<protein>
    <submittedName>
        <fullName evidence="3">Peptidase</fullName>
    </submittedName>
</protein>
<comment type="caution">
    <text evidence="3">The sequence shown here is derived from an EMBL/GenBank/DDBJ whole genome shotgun (WGS) entry which is preliminary data.</text>
</comment>
<dbReference type="Gene3D" id="2.60.40.230">
    <property type="entry name" value="Neocarzinostatin-like"/>
    <property type="match status" value="1"/>
</dbReference>
<evidence type="ECO:0000256" key="1">
    <source>
        <dbReference type="SAM" id="Phobius"/>
    </source>
</evidence>
<reference evidence="3 4" key="1">
    <citation type="submission" date="2018-01" db="EMBL/GenBank/DDBJ databases">
        <title>Arthrobacter sp. nov., from glaciers in China.</title>
        <authorList>
            <person name="Liu Q."/>
            <person name="Xin Y.-H."/>
        </authorList>
    </citation>
    <scope>NUCLEOTIDE SEQUENCE [LARGE SCALE GENOMIC DNA]</scope>
    <source>
        <strain evidence="3 4">HLT2-12-2</strain>
    </source>
</reference>
<proteinExistence type="predicted"/>
<feature type="signal peptide" evidence="2">
    <location>
        <begin position="1"/>
        <end position="22"/>
    </location>
</feature>
<keyword evidence="1" id="KW-1133">Transmembrane helix</keyword>
<accession>A0A2S4A1A1</accession>
<organism evidence="3 4">
    <name type="scientific">Arthrobacter glacialis</name>
    <dbReference type="NCBI Taxonomy" id="1664"/>
    <lineage>
        <taxon>Bacteria</taxon>
        <taxon>Bacillati</taxon>
        <taxon>Actinomycetota</taxon>
        <taxon>Actinomycetes</taxon>
        <taxon>Micrococcales</taxon>
        <taxon>Micrococcaceae</taxon>
        <taxon>Arthrobacter</taxon>
    </lineage>
</organism>
<dbReference type="EMBL" id="PPXC01000002">
    <property type="protein sequence ID" value="POH74897.1"/>
    <property type="molecule type" value="Genomic_DNA"/>
</dbReference>
<keyword evidence="1" id="KW-0812">Transmembrane</keyword>
<keyword evidence="2" id="KW-0732">Signal</keyword>
<evidence type="ECO:0000313" key="3">
    <source>
        <dbReference type="EMBL" id="POH74897.1"/>
    </source>
</evidence>
<dbReference type="RefSeq" id="WP_103464305.1">
    <property type="nucleotide sequence ID" value="NZ_PPXC01000002.1"/>
</dbReference>
<dbReference type="Proteomes" id="UP000237061">
    <property type="component" value="Unassembled WGS sequence"/>
</dbReference>
<keyword evidence="4" id="KW-1185">Reference proteome</keyword>
<sequence>MKKTLASLALAGILTFSAGAVAAQAAPSYPAEGSATVSNTTVVPGQAVTFAGSGFAPGETVDVTVTQTSAVAGGAIGSLGGGVSMSKPLIVKAVAPSTFTTTATASGSFSIPVTLDAKGTYTLTAVGRVSGNQASQVVKVVTSLDANNGTGVGSGAGNNVANAEKGGLANTGIDTSVVVWSLVGAGALAAGVGTVVVSRRRSRQSA</sequence>
<name>A0A2S4A1A1_ARTGL</name>
<dbReference type="AlphaFoldDB" id="A0A2S4A1A1"/>